<feature type="compositionally biased region" description="Basic and acidic residues" evidence="1">
    <location>
        <begin position="33"/>
        <end position="46"/>
    </location>
</feature>
<evidence type="ECO:0000256" key="1">
    <source>
        <dbReference type="SAM" id="MobiDB-lite"/>
    </source>
</evidence>
<name>A0AAV1X5T5_LUPLU</name>
<reference evidence="2 3" key="1">
    <citation type="submission" date="2024-03" db="EMBL/GenBank/DDBJ databases">
        <authorList>
            <person name="Martinez-Hernandez J."/>
        </authorList>
    </citation>
    <scope>NUCLEOTIDE SEQUENCE [LARGE SCALE GENOMIC DNA]</scope>
</reference>
<evidence type="ECO:0000313" key="3">
    <source>
        <dbReference type="Proteomes" id="UP001497480"/>
    </source>
</evidence>
<feature type="region of interest" description="Disordered" evidence="1">
    <location>
        <begin position="33"/>
        <end position="60"/>
    </location>
</feature>
<organism evidence="2 3">
    <name type="scientific">Lupinus luteus</name>
    <name type="common">European yellow lupine</name>
    <dbReference type="NCBI Taxonomy" id="3873"/>
    <lineage>
        <taxon>Eukaryota</taxon>
        <taxon>Viridiplantae</taxon>
        <taxon>Streptophyta</taxon>
        <taxon>Embryophyta</taxon>
        <taxon>Tracheophyta</taxon>
        <taxon>Spermatophyta</taxon>
        <taxon>Magnoliopsida</taxon>
        <taxon>eudicotyledons</taxon>
        <taxon>Gunneridae</taxon>
        <taxon>Pentapetalae</taxon>
        <taxon>rosids</taxon>
        <taxon>fabids</taxon>
        <taxon>Fabales</taxon>
        <taxon>Fabaceae</taxon>
        <taxon>Papilionoideae</taxon>
        <taxon>50 kb inversion clade</taxon>
        <taxon>genistoids sensu lato</taxon>
        <taxon>core genistoids</taxon>
        <taxon>Genisteae</taxon>
        <taxon>Lupinus</taxon>
    </lineage>
</organism>
<keyword evidence="3" id="KW-1185">Reference proteome</keyword>
<sequence>MRWTMQVFRVVKDGGSAYVMRLVGRLWPESEDIKTSRGNEGDEMLKKPKKHKYSPLSLAR</sequence>
<gene>
    <name evidence="2" type="ORF">LLUT_LOCUS18164</name>
</gene>
<evidence type="ECO:0000313" key="2">
    <source>
        <dbReference type="EMBL" id="CAL0317104.1"/>
    </source>
</evidence>
<dbReference type="EMBL" id="CAXHTB010000012">
    <property type="protein sequence ID" value="CAL0317104.1"/>
    <property type="molecule type" value="Genomic_DNA"/>
</dbReference>
<accession>A0AAV1X5T5</accession>
<comment type="caution">
    <text evidence="2">The sequence shown here is derived from an EMBL/GenBank/DDBJ whole genome shotgun (WGS) entry which is preliminary data.</text>
</comment>
<proteinExistence type="predicted"/>
<dbReference type="AlphaFoldDB" id="A0AAV1X5T5"/>
<dbReference type="Proteomes" id="UP001497480">
    <property type="component" value="Unassembled WGS sequence"/>
</dbReference>
<protein>
    <submittedName>
        <fullName evidence="2">Uncharacterized protein</fullName>
    </submittedName>
</protein>